<feature type="compositionally biased region" description="Low complexity" evidence="7">
    <location>
        <begin position="438"/>
        <end position="450"/>
    </location>
</feature>
<evidence type="ECO:0000256" key="2">
    <source>
        <dbReference type="ARBA" id="ARBA00022679"/>
    </source>
</evidence>
<protein>
    <submittedName>
        <fullName evidence="9">Protein kinase</fullName>
    </submittedName>
</protein>
<evidence type="ECO:0000256" key="7">
    <source>
        <dbReference type="SAM" id="MobiDB-lite"/>
    </source>
</evidence>
<evidence type="ECO:0000256" key="4">
    <source>
        <dbReference type="ARBA" id="ARBA00022777"/>
    </source>
</evidence>
<feature type="compositionally biased region" description="Pro residues" evidence="7">
    <location>
        <begin position="427"/>
        <end position="437"/>
    </location>
</feature>
<keyword evidence="1" id="KW-0723">Serine/threonine-protein kinase</keyword>
<keyword evidence="2" id="KW-0808">Transferase</keyword>
<dbReference type="PANTHER" id="PTHR45646">
    <property type="entry name" value="SERINE/THREONINE-PROTEIN KINASE DOA-RELATED"/>
    <property type="match status" value="1"/>
</dbReference>
<dbReference type="PROSITE" id="PS00107">
    <property type="entry name" value="PROTEIN_KINASE_ATP"/>
    <property type="match status" value="1"/>
</dbReference>
<dbReference type="VEuPathDB" id="TriTrypDB:TM35_000231760"/>
<feature type="compositionally biased region" description="Low complexity" evidence="7">
    <location>
        <begin position="464"/>
        <end position="473"/>
    </location>
</feature>
<dbReference type="PROSITE" id="PS00108">
    <property type="entry name" value="PROTEIN_KINASE_ST"/>
    <property type="match status" value="1"/>
</dbReference>
<feature type="compositionally biased region" description="Polar residues" evidence="7">
    <location>
        <begin position="789"/>
        <end position="821"/>
    </location>
</feature>
<accession>A0A1X0NR61</accession>
<dbReference type="PANTHER" id="PTHR45646:SF11">
    <property type="entry name" value="SERINE_THREONINE-PROTEIN KINASE DOA"/>
    <property type="match status" value="1"/>
</dbReference>
<feature type="compositionally biased region" description="Basic and acidic residues" evidence="7">
    <location>
        <begin position="614"/>
        <end position="623"/>
    </location>
</feature>
<dbReference type="SMART" id="SM00220">
    <property type="entry name" value="S_TKc"/>
    <property type="match status" value="1"/>
</dbReference>
<feature type="compositionally biased region" description="Low complexity" evidence="7">
    <location>
        <begin position="772"/>
        <end position="788"/>
    </location>
</feature>
<feature type="region of interest" description="Disordered" evidence="7">
    <location>
        <begin position="424"/>
        <end position="488"/>
    </location>
</feature>
<dbReference type="EMBL" id="NBCO01000023">
    <property type="protein sequence ID" value="ORC87205.1"/>
    <property type="molecule type" value="Genomic_DNA"/>
</dbReference>
<dbReference type="Pfam" id="PF00069">
    <property type="entry name" value="Pkinase"/>
    <property type="match status" value="1"/>
</dbReference>
<dbReference type="Gene3D" id="3.30.200.20">
    <property type="entry name" value="Phosphorylase Kinase, domain 1"/>
    <property type="match status" value="1"/>
</dbReference>
<evidence type="ECO:0000256" key="3">
    <source>
        <dbReference type="ARBA" id="ARBA00022741"/>
    </source>
</evidence>
<dbReference type="InterPro" id="IPR000719">
    <property type="entry name" value="Prot_kinase_dom"/>
</dbReference>
<evidence type="ECO:0000256" key="1">
    <source>
        <dbReference type="ARBA" id="ARBA00022527"/>
    </source>
</evidence>
<dbReference type="GO" id="GO:0004674">
    <property type="term" value="F:protein serine/threonine kinase activity"/>
    <property type="evidence" value="ECO:0007669"/>
    <property type="project" value="UniProtKB-KW"/>
</dbReference>
<sequence length="1102" mass="120694">MSSSKGEHLKVREGDLIDLRFKVVHEVGCGNFSKVYSCYDVTRPRCEKRELVAVKIIKKEYKEDAYFEKQMLEILRSKDKGNKCVCRMMEFFEWKRCPVFVMSIHGPSLRSRRLGYSGGVVTRTKLVQLARSLLETFRFIHFDCRMVHTDVKPENILIADVDTPKHSIGNNWVVCDFGSASLWRMDRLDADLISTRPYRAPEVILGNPWFYAADMWSIGCILFELATGQRLFEVRDDLTHLYLMEKRLGPLPDIFKKKSKESAKFFSSQGEFLRESDLIRTGKVCMKKISDVLHDDEDLCDLISCMLIFDPFKRITAKEALKHHIFSDINNGQSETLGGVVKSTNKNVITAGDSNISKPIKTEDIVKYHWMRPYDDIQYGVNKKVPMRGSSAPATYNPSSAVVNAQLAKREVMKNIAGESQILLPVSIPPPPPPPPATTTTSTTTTSATTMKEEKEKQKEEVKSPLQLLPQQEKPQEQEEVKKSVVEDTVIPSSPKRVALPLSASLRSRDNSSSPHRSERFCKMRGLPIGQTKMDQPSQTGVNTNNKREVTNPQTSSLLTSIKPMKSDVTEDVSSGMDSATITENNKCFSPISLGEDKSPPRERLQPLLAVTEARTHPARDSADDCLTNEGTSADTGNGETDVGSPLPPSVEETDGMILTLPVVQQKPSESVGTVNGNSFAAPLSGLYTQTPALTHVISSLEKSESLPSATCSTTIQSRRTKSTPPPNLLSWSEPGVQESITPKKTIPTPPVIPKDTEKISNVPISDFPGKSYNNNNNTNNNNISSSSGTSAITVSMTSVSTSNKNSNGSGPVQGTITRRSIPNPPPSLALRKFAQQLRPGIINSVANMNQRGTSQSASKRTDTVGKFRQRSGTHVITPGVPPVVDVGRSHRANSLCIPLYQQGLPKENTSTGISASAVAGNRIHFPQVPNMFASKSPTVPVPPPRQFSSFVSGKAVQGAQAPQVQQTLANSRVVKRQVIQKTALPPNSSGVVVKTKTIDPQEKTEKTMSSSQNTREKTLVVGGGGEGGVEGRKENNNNNNNNINNNINNIGGGGGSNKEASPRGKNDKPYTKESAGSTSDNQLQLHGPYNVRRLPNVQAPE</sequence>
<feature type="compositionally biased region" description="Polar residues" evidence="7">
    <location>
        <begin position="706"/>
        <end position="718"/>
    </location>
</feature>
<proteinExistence type="predicted"/>
<dbReference type="InterPro" id="IPR011009">
    <property type="entry name" value="Kinase-like_dom_sf"/>
</dbReference>
<gene>
    <name evidence="9" type="ORF">TM35_000231760</name>
</gene>
<dbReference type="RefSeq" id="XP_028881271.1">
    <property type="nucleotide sequence ID" value="XM_029027416.1"/>
</dbReference>
<organism evidence="9 10">
    <name type="scientific">Trypanosoma theileri</name>
    <dbReference type="NCBI Taxonomy" id="67003"/>
    <lineage>
        <taxon>Eukaryota</taxon>
        <taxon>Discoba</taxon>
        <taxon>Euglenozoa</taxon>
        <taxon>Kinetoplastea</taxon>
        <taxon>Metakinetoplastina</taxon>
        <taxon>Trypanosomatida</taxon>
        <taxon>Trypanosomatidae</taxon>
        <taxon>Trypanosoma</taxon>
    </lineage>
</organism>
<evidence type="ECO:0000256" key="5">
    <source>
        <dbReference type="ARBA" id="ARBA00022840"/>
    </source>
</evidence>
<dbReference type="AlphaFoldDB" id="A0A1X0NR61"/>
<dbReference type="InterPro" id="IPR017441">
    <property type="entry name" value="Protein_kinase_ATP_BS"/>
</dbReference>
<feature type="compositionally biased region" description="Polar residues" evidence="7">
    <location>
        <begin position="1075"/>
        <end position="1085"/>
    </location>
</feature>
<dbReference type="SUPFAM" id="SSF56112">
    <property type="entry name" value="Protein kinase-like (PK-like)"/>
    <property type="match status" value="1"/>
</dbReference>
<dbReference type="GO" id="GO:0005524">
    <property type="term" value="F:ATP binding"/>
    <property type="evidence" value="ECO:0007669"/>
    <property type="project" value="UniProtKB-UniRule"/>
</dbReference>
<evidence type="ECO:0000259" key="8">
    <source>
        <dbReference type="PROSITE" id="PS50011"/>
    </source>
</evidence>
<dbReference type="Proteomes" id="UP000192257">
    <property type="component" value="Unassembled WGS sequence"/>
</dbReference>
<comment type="caution">
    <text evidence="9">The sequence shown here is derived from an EMBL/GenBank/DDBJ whole genome shotgun (WGS) entry which is preliminary data.</text>
</comment>
<reference evidence="9 10" key="1">
    <citation type="submission" date="2017-03" db="EMBL/GenBank/DDBJ databases">
        <title>An alternative strategy for trypanosome survival in the mammalian bloodstream revealed through genome and transcriptome analysis of the ubiquitous bovine parasite Trypanosoma (Megatrypanum) theileri.</title>
        <authorList>
            <person name="Kelly S."/>
            <person name="Ivens A."/>
            <person name="Mott A."/>
            <person name="O'Neill E."/>
            <person name="Emms D."/>
            <person name="Macleod O."/>
            <person name="Voorheis P."/>
            <person name="Matthews J."/>
            <person name="Matthews K."/>
            <person name="Carrington M."/>
        </authorList>
    </citation>
    <scope>NUCLEOTIDE SEQUENCE [LARGE SCALE GENOMIC DNA]</scope>
    <source>
        <strain evidence="9">Edinburgh</strain>
    </source>
</reference>
<feature type="compositionally biased region" description="Polar residues" evidence="7">
    <location>
        <begin position="629"/>
        <end position="639"/>
    </location>
</feature>
<feature type="compositionally biased region" description="Low complexity" evidence="7">
    <location>
        <begin position="1037"/>
        <end position="1050"/>
    </location>
</feature>
<name>A0A1X0NR61_9TRYP</name>
<feature type="region of interest" description="Disordered" evidence="7">
    <location>
        <begin position="611"/>
        <end position="653"/>
    </location>
</feature>
<feature type="region of interest" description="Disordered" evidence="7">
    <location>
        <begin position="989"/>
        <end position="1102"/>
    </location>
</feature>
<feature type="binding site" evidence="6">
    <location>
        <position position="59"/>
    </location>
    <ligand>
        <name>ATP</name>
        <dbReference type="ChEBI" id="CHEBI:30616"/>
    </ligand>
</feature>
<feature type="compositionally biased region" description="Basic and acidic residues" evidence="7">
    <location>
        <begin position="474"/>
        <end position="486"/>
    </location>
</feature>
<dbReference type="OrthoDB" id="266976at2759"/>
<feature type="compositionally biased region" description="Basic and acidic residues" evidence="7">
    <location>
        <begin position="997"/>
        <end position="1007"/>
    </location>
</feature>
<evidence type="ECO:0000256" key="6">
    <source>
        <dbReference type="PROSITE-ProRule" id="PRU10141"/>
    </source>
</evidence>
<dbReference type="GeneID" id="39987196"/>
<feature type="compositionally biased region" description="Basic and acidic residues" evidence="7">
    <location>
        <begin position="1061"/>
        <end position="1072"/>
    </location>
</feature>
<feature type="region of interest" description="Disordered" evidence="7">
    <location>
        <begin position="529"/>
        <end position="553"/>
    </location>
</feature>
<feature type="compositionally biased region" description="Basic and acidic residues" evidence="7">
    <location>
        <begin position="451"/>
        <end position="463"/>
    </location>
</feature>
<keyword evidence="4 9" id="KW-0418">Kinase</keyword>
<feature type="domain" description="Protein kinase" evidence="8">
    <location>
        <begin position="21"/>
        <end position="326"/>
    </location>
</feature>
<keyword evidence="10" id="KW-1185">Reference proteome</keyword>
<feature type="compositionally biased region" description="Polar residues" evidence="7">
    <location>
        <begin position="533"/>
        <end position="553"/>
    </location>
</feature>
<keyword evidence="3 6" id="KW-0547">Nucleotide-binding</keyword>
<keyword evidence="5 6" id="KW-0067">ATP-binding</keyword>
<dbReference type="Gene3D" id="1.10.510.10">
    <property type="entry name" value="Transferase(Phosphotransferase) domain 1"/>
    <property type="match status" value="1"/>
</dbReference>
<evidence type="ECO:0000313" key="10">
    <source>
        <dbReference type="Proteomes" id="UP000192257"/>
    </source>
</evidence>
<dbReference type="PROSITE" id="PS50011">
    <property type="entry name" value="PROTEIN_KINASE_DOM"/>
    <property type="match status" value="1"/>
</dbReference>
<dbReference type="GO" id="GO:0005634">
    <property type="term" value="C:nucleus"/>
    <property type="evidence" value="ECO:0007669"/>
    <property type="project" value="TreeGrafter"/>
</dbReference>
<evidence type="ECO:0000313" key="9">
    <source>
        <dbReference type="EMBL" id="ORC87205.1"/>
    </source>
</evidence>
<dbReference type="InterPro" id="IPR008271">
    <property type="entry name" value="Ser/Thr_kinase_AS"/>
</dbReference>
<dbReference type="InterPro" id="IPR051175">
    <property type="entry name" value="CLK_kinases"/>
</dbReference>
<feature type="region of interest" description="Disordered" evidence="7">
    <location>
        <begin position="702"/>
        <end position="825"/>
    </location>
</feature>